<keyword evidence="1" id="KW-0812">Transmembrane</keyword>
<protein>
    <recommendedName>
        <fullName evidence="6">Effector protein B, substrate of the Dot/Icm secretion system</fullName>
    </recommendedName>
</protein>
<evidence type="ECO:0000259" key="3">
    <source>
        <dbReference type="Pfam" id="PF18227"/>
    </source>
</evidence>
<accession>A0A1E5JMT1</accession>
<dbReference type="AlphaFoldDB" id="A0A1E5JMT1"/>
<evidence type="ECO:0000313" key="4">
    <source>
        <dbReference type="EMBL" id="OEH45839.1"/>
    </source>
</evidence>
<gene>
    <name evidence="4" type="ORF">lpari_03158</name>
</gene>
<feature type="transmembrane region" description="Helical" evidence="1">
    <location>
        <begin position="976"/>
        <end position="997"/>
    </location>
</feature>
<reference evidence="4 5" key="1">
    <citation type="submission" date="2016-02" db="EMBL/GenBank/DDBJ databases">
        <title>Secondary metabolites in Legionella.</title>
        <authorList>
            <person name="Tobias N.J."/>
            <person name="Bode H.B."/>
        </authorList>
    </citation>
    <scope>NUCLEOTIDE SEQUENCE [LARGE SCALE GENOMIC DNA]</scope>
    <source>
        <strain evidence="4 5">DSM 19216</strain>
    </source>
</reference>
<sequence>MLGLEQSAPAASPLAFVWGAEKYPEDVQQNHDQFGQGHSLTGASDTYTAAGSLYFSDPVYQAKLLLEKGVFPPDKYGAMQVKVTDENWPKIKEFLELLRAQSDEINKEQLLELLLTKPSTAKPAKDEYKSYIALDFQSYLKRVYQVFISEAELDTESQLRFLALQTNLSVTIKKLQQGQIENYELFKEQIKEMIGIKNIPPEYRKAIIRIQQLFELQIEIDPQLNQTHQELLLRNQYDDLQEESKIILEKLAEIKRHFREQPPTKEQIELQAFLLQLDMQIMELENPFASKEPVDLESSWVMCTIPISINTESIEKLRQTIERAKELTRQSPLKGREGVSFPQVLSGWQEKLLPLSQINLIDYTELNLNDLAKQFNEYIVFLAQQAETLNLWEHDSSQTTNLLVEYSDKNSKLYGGYAFVAQYRESTILRNLFSLDQSTLGTLRFMPYEAPAARYSEQFPESYWSKVTALLTAGADVIAMLRTLQNLQALNSSWEDMSRTATSLKEAMERFEKAREAVAKHPAKISEEAPKVVFESPFFYPISDEALKTMNGVQLATICLEELNAKTPSILVKRITSNQEFWQCMNLALETEQVDFKRRKENVTQKIAVLHQIRHFWELVDQFKESSVLQTKERFLGEMQLLSQECPLIFSANEVIKEAQAEFMQLQEFLLLLHNLVEEPDQYRALQVLEQEYQKLTENERKSYKPQLIDEKKRVCQFYLDKINASETMEEKRENFALFSQLFDKLPVQSKEIFKAEYDVKQKEDSLFALHSHLAQASSVAAKQQVFENKSFSTIIENFSGLSNKVTSECAKKVHKQTTRTKAIYETLLGDNAIKLEDQSDRVDTLLKELETVLDSIIDSNLQSQLIDASLHDETFKQAILKKVEANSKEEAHTKFTSELIQDLLSLKKFRDQKINLSKEKNYDSDYDQSVNQFYGKALDIRLSSDPLQKQVKDILDTANTEFSHRNDRLRFVADVAMVVSAFALVGIFIGLGRLALGKTLFFSDAKTDREEELKDKWIVKDLPKDESDVCIITAPAA</sequence>
<organism evidence="4 5">
    <name type="scientific">Legionella parisiensis</name>
    <dbReference type="NCBI Taxonomy" id="45071"/>
    <lineage>
        <taxon>Bacteria</taxon>
        <taxon>Pseudomonadati</taxon>
        <taxon>Pseudomonadota</taxon>
        <taxon>Gammaproteobacteria</taxon>
        <taxon>Legionellales</taxon>
        <taxon>Legionellaceae</taxon>
        <taxon>Legionella</taxon>
    </lineage>
</organism>
<keyword evidence="1" id="KW-1133">Transmembrane helix</keyword>
<dbReference type="EMBL" id="LSOG01000084">
    <property type="protein sequence ID" value="OEH45839.1"/>
    <property type="molecule type" value="Genomic_DNA"/>
</dbReference>
<proteinExistence type="predicted"/>
<dbReference type="PATRIC" id="fig|45071.7.peg.3383"/>
<feature type="domain" description="LepB GAP" evidence="3">
    <location>
        <begin position="534"/>
        <end position="614"/>
    </location>
</feature>
<keyword evidence="1" id="KW-0472">Membrane</keyword>
<dbReference type="InterPro" id="IPR041585">
    <property type="entry name" value="LepB_GAP_N"/>
</dbReference>
<dbReference type="Pfam" id="PF18172">
    <property type="entry name" value="LepB_GAP_N"/>
    <property type="match status" value="1"/>
</dbReference>
<comment type="caution">
    <text evidence="4">The sequence shown here is derived from an EMBL/GenBank/DDBJ whole genome shotgun (WGS) entry which is preliminary data.</text>
</comment>
<evidence type="ECO:0000259" key="2">
    <source>
        <dbReference type="Pfam" id="PF18172"/>
    </source>
</evidence>
<evidence type="ECO:0000256" key="1">
    <source>
        <dbReference type="SAM" id="Phobius"/>
    </source>
</evidence>
<evidence type="ECO:0008006" key="6">
    <source>
        <dbReference type="Google" id="ProtNLM"/>
    </source>
</evidence>
<dbReference type="Gene3D" id="1.25.40.830">
    <property type="match status" value="1"/>
</dbReference>
<dbReference type="Proteomes" id="UP000095229">
    <property type="component" value="Unassembled WGS sequence"/>
</dbReference>
<dbReference type="InterPro" id="IPR040484">
    <property type="entry name" value="LepB_GAP_C"/>
</dbReference>
<dbReference type="Pfam" id="PF18227">
    <property type="entry name" value="LepB_GAP_C"/>
    <property type="match status" value="1"/>
</dbReference>
<dbReference type="RefSeq" id="WP_240489533.1">
    <property type="nucleotide sequence ID" value="NZ_LSOG01000084.1"/>
</dbReference>
<name>A0A1E5JMT1_9GAMM</name>
<evidence type="ECO:0000313" key="5">
    <source>
        <dbReference type="Proteomes" id="UP000095229"/>
    </source>
</evidence>
<dbReference type="Gene3D" id="1.20.120.1700">
    <property type="match status" value="1"/>
</dbReference>
<feature type="domain" description="LepB GAP" evidence="2">
    <location>
        <begin position="338"/>
        <end position="520"/>
    </location>
</feature>
<keyword evidence="5" id="KW-1185">Reference proteome</keyword>